<dbReference type="GO" id="GO:0008076">
    <property type="term" value="C:voltage-gated potassium channel complex"/>
    <property type="evidence" value="ECO:0007669"/>
    <property type="project" value="InterPro"/>
</dbReference>
<dbReference type="Gene3D" id="1.10.287.70">
    <property type="match status" value="1"/>
</dbReference>
<protein>
    <submittedName>
        <fullName evidence="14">Ion transporter</fullName>
    </submittedName>
</protein>
<feature type="transmembrane region" description="Helical" evidence="12">
    <location>
        <begin position="154"/>
        <end position="175"/>
    </location>
</feature>
<dbReference type="InterPro" id="IPR005821">
    <property type="entry name" value="Ion_trans_dom"/>
</dbReference>
<evidence type="ECO:0000256" key="8">
    <source>
        <dbReference type="ARBA" id="ARBA00022989"/>
    </source>
</evidence>
<keyword evidence="7" id="KW-0630">Potassium</keyword>
<organism evidence="14 15">
    <name type="scientific">Candidatus Methylobacter titanis</name>
    <dbReference type="NCBI Taxonomy" id="3053457"/>
    <lineage>
        <taxon>Bacteria</taxon>
        <taxon>Pseudomonadati</taxon>
        <taxon>Pseudomonadota</taxon>
        <taxon>Gammaproteobacteria</taxon>
        <taxon>Methylococcales</taxon>
        <taxon>Methylococcaceae</taxon>
        <taxon>Methylobacter</taxon>
    </lineage>
</organism>
<feature type="transmembrane region" description="Helical" evidence="12">
    <location>
        <begin position="213"/>
        <end position="235"/>
    </location>
</feature>
<evidence type="ECO:0000259" key="13">
    <source>
        <dbReference type="Pfam" id="PF00520"/>
    </source>
</evidence>
<evidence type="ECO:0000256" key="12">
    <source>
        <dbReference type="SAM" id="Phobius"/>
    </source>
</evidence>
<keyword evidence="2" id="KW-0813">Transport</keyword>
<evidence type="ECO:0000256" key="1">
    <source>
        <dbReference type="ARBA" id="ARBA00004141"/>
    </source>
</evidence>
<evidence type="ECO:0000313" key="14">
    <source>
        <dbReference type="EMBL" id="MDI1230526.1"/>
    </source>
</evidence>
<gene>
    <name evidence="14" type="ORF">PSU93_05180</name>
</gene>
<dbReference type="GO" id="GO:0005249">
    <property type="term" value="F:voltage-gated potassium channel activity"/>
    <property type="evidence" value="ECO:0007669"/>
    <property type="project" value="InterPro"/>
</dbReference>
<keyword evidence="11" id="KW-0407">Ion channel</keyword>
<evidence type="ECO:0000256" key="7">
    <source>
        <dbReference type="ARBA" id="ARBA00022958"/>
    </source>
</evidence>
<comment type="caution">
    <text evidence="14">The sequence shown here is derived from an EMBL/GenBank/DDBJ whole genome shotgun (WGS) entry which is preliminary data.</text>
</comment>
<keyword evidence="6" id="KW-0851">Voltage-gated channel</keyword>
<evidence type="ECO:0000256" key="10">
    <source>
        <dbReference type="ARBA" id="ARBA00023136"/>
    </source>
</evidence>
<keyword evidence="10 12" id="KW-0472">Membrane</keyword>
<dbReference type="Gene3D" id="1.20.120.350">
    <property type="entry name" value="Voltage-gated potassium channels. Chain C"/>
    <property type="match status" value="1"/>
</dbReference>
<evidence type="ECO:0000256" key="4">
    <source>
        <dbReference type="ARBA" id="ARBA00022692"/>
    </source>
</evidence>
<name>A0AA43Q2U1_9GAMM</name>
<feature type="transmembrane region" description="Helical" evidence="12">
    <location>
        <begin position="86"/>
        <end position="110"/>
    </location>
</feature>
<evidence type="ECO:0000256" key="5">
    <source>
        <dbReference type="ARBA" id="ARBA00022826"/>
    </source>
</evidence>
<keyword evidence="9" id="KW-0406">Ion transport</keyword>
<dbReference type="PANTHER" id="PTHR11537">
    <property type="entry name" value="VOLTAGE-GATED POTASSIUM CHANNEL"/>
    <property type="match status" value="1"/>
</dbReference>
<keyword evidence="5" id="KW-0631">Potassium channel</keyword>
<evidence type="ECO:0000256" key="11">
    <source>
        <dbReference type="ARBA" id="ARBA00023303"/>
    </source>
</evidence>
<evidence type="ECO:0000256" key="9">
    <source>
        <dbReference type="ARBA" id="ARBA00023065"/>
    </source>
</evidence>
<sequence length="284" mass="31977">MSTRTRIETFRHTLYQTIYQANTPAGKSFDIALMILILISVLTIILDSVADISRRYGEQLATAEWVFTTLFTVEYILRIFCIHRPIKYIISFYGLIDLLAIVPSYLGIFISDSHYLQVIRILRVLRIFRVLKLVRFINQSNLLINALMASRLKITIFMFTISTLVVIFGSAMYLIEGPEHGFANIPVSIYWAVVTLTTVGFGDITPQTDLGRAISAVVMISGYAIIAVPTGIFTAELSQEMKRQNTGVDERVCSKCRKIGHEMEANYCRICGTELPRLAGKKSG</sequence>
<dbReference type="SUPFAM" id="SSF81324">
    <property type="entry name" value="Voltage-gated potassium channels"/>
    <property type="match status" value="1"/>
</dbReference>
<evidence type="ECO:0000256" key="2">
    <source>
        <dbReference type="ARBA" id="ARBA00022448"/>
    </source>
</evidence>
<feature type="domain" description="Ion transport" evidence="13">
    <location>
        <begin position="27"/>
        <end position="244"/>
    </location>
</feature>
<feature type="transmembrane region" description="Helical" evidence="12">
    <location>
        <begin position="31"/>
        <end position="50"/>
    </location>
</feature>
<dbReference type="Proteomes" id="UP001160519">
    <property type="component" value="Unassembled WGS sequence"/>
</dbReference>
<proteinExistence type="predicted"/>
<dbReference type="PANTHER" id="PTHR11537:SF254">
    <property type="entry name" value="POTASSIUM VOLTAGE-GATED CHANNEL PROTEIN SHAB"/>
    <property type="match status" value="1"/>
</dbReference>
<feature type="transmembrane region" description="Helical" evidence="12">
    <location>
        <begin position="182"/>
        <end position="201"/>
    </location>
</feature>
<feature type="transmembrane region" description="Helical" evidence="12">
    <location>
        <begin position="62"/>
        <end position="80"/>
    </location>
</feature>
<evidence type="ECO:0000313" key="15">
    <source>
        <dbReference type="Proteomes" id="UP001160519"/>
    </source>
</evidence>
<keyword evidence="8 12" id="KW-1133">Transmembrane helix</keyword>
<comment type="subcellular location">
    <subcellularLocation>
        <location evidence="1">Membrane</location>
        <topology evidence="1">Multi-pass membrane protein</topology>
    </subcellularLocation>
</comment>
<evidence type="ECO:0000256" key="6">
    <source>
        <dbReference type="ARBA" id="ARBA00022882"/>
    </source>
</evidence>
<dbReference type="Pfam" id="PF00520">
    <property type="entry name" value="Ion_trans"/>
    <property type="match status" value="1"/>
</dbReference>
<dbReference type="AlphaFoldDB" id="A0AA43Q2U1"/>
<keyword evidence="15" id="KW-1185">Reference proteome</keyword>
<reference evidence="14" key="1">
    <citation type="submission" date="2023-01" db="EMBL/GenBank/DDBJ databases">
        <title>Biogeochemical cycle of methane in antarctic sediments.</title>
        <authorList>
            <person name="Roldan D.M."/>
            <person name="Menes R.J."/>
        </authorList>
    </citation>
    <scope>NUCLEOTIDE SEQUENCE [LARGE SCALE GENOMIC DNA]</scope>
    <source>
        <strain evidence="14">K-2018 MAG008</strain>
    </source>
</reference>
<accession>A0AA43Q2U1</accession>
<dbReference type="GO" id="GO:0001508">
    <property type="term" value="P:action potential"/>
    <property type="evidence" value="ECO:0007669"/>
    <property type="project" value="TreeGrafter"/>
</dbReference>
<dbReference type="PRINTS" id="PR00169">
    <property type="entry name" value="KCHANNEL"/>
</dbReference>
<dbReference type="InterPro" id="IPR027359">
    <property type="entry name" value="Volt_channel_dom_sf"/>
</dbReference>
<keyword evidence="3" id="KW-0633">Potassium transport</keyword>
<evidence type="ECO:0000256" key="3">
    <source>
        <dbReference type="ARBA" id="ARBA00022538"/>
    </source>
</evidence>
<dbReference type="EMBL" id="JAQSDF010000010">
    <property type="protein sequence ID" value="MDI1230526.1"/>
    <property type="molecule type" value="Genomic_DNA"/>
</dbReference>
<dbReference type="InterPro" id="IPR028325">
    <property type="entry name" value="VG_K_chnl"/>
</dbReference>
<keyword evidence="4 12" id="KW-0812">Transmembrane</keyword>